<gene>
    <name evidence="2" type="ORF">T07_4819</name>
</gene>
<dbReference type="AlphaFoldDB" id="A0A0V0S0D5"/>
<comment type="caution">
    <text evidence="2">The sequence shown here is derived from an EMBL/GenBank/DDBJ whole genome shotgun (WGS) entry which is preliminary data.</text>
</comment>
<evidence type="ECO:0000313" key="2">
    <source>
        <dbReference type="EMBL" id="KRX20230.1"/>
    </source>
</evidence>
<evidence type="ECO:0000256" key="1">
    <source>
        <dbReference type="SAM" id="Phobius"/>
    </source>
</evidence>
<dbReference type="EMBL" id="JYDL01000051">
    <property type="protein sequence ID" value="KRX20230.1"/>
    <property type="molecule type" value="Genomic_DNA"/>
</dbReference>
<keyword evidence="3" id="KW-1185">Reference proteome</keyword>
<accession>A0A0V0S0D5</accession>
<sequence>MPLLSGTSVASLIIRITLRQSNSVRIYSANVLVAVAFSAFPICGLRLLMKPVLLPTCVHLEFMAFSSRSTVPLLITNIAAVKAFPTGSNVLFVITQAEYNESSYRCRCILIEFAVVAFHCGHSGSFNVSVRYCEDESCILNDRYRITYGFSLSRRASLCHYNCQRSINSVAHRPVSMVWNIYDMFLNTRNIRKIA</sequence>
<reference evidence="2 3" key="1">
    <citation type="submission" date="2015-01" db="EMBL/GenBank/DDBJ databases">
        <title>Evolution of Trichinella species and genotypes.</title>
        <authorList>
            <person name="Korhonen P.K."/>
            <person name="Edoardo P."/>
            <person name="Giuseppe L.R."/>
            <person name="Gasser R.B."/>
        </authorList>
    </citation>
    <scope>NUCLEOTIDE SEQUENCE [LARGE SCALE GENOMIC DNA]</scope>
    <source>
        <strain evidence="2">ISS37</strain>
    </source>
</reference>
<name>A0A0V0S0D5_9BILA</name>
<keyword evidence="1" id="KW-1133">Transmembrane helix</keyword>
<organism evidence="2 3">
    <name type="scientific">Trichinella nelsoni</name>
    <dbReference type="NCBI Taxonomy" id="6336"/>
    <lineage>
        <taxon>Eukaryota</taxon>
        <taxon>Metazoa</taxon>
        <taxon>Ecdysozoa</taxon>
        <taxon>Nematoda</taxon>
        <taxon>Enoplea</taxon>
        <taxon>Dorylaimia</taxon>
        <taxon>Trichinellida</taxon>
        <taxon>Trichinellidae</taxon>
        <taxon>Trichinella</taxon>
    </lineage>
</organism>
<dbReference type="OrthoDB" id="10477562at2759"/>
<feature type="transmembrane region" description="Helical" evidence="1">
    <location>
        <begin position="29"/>
        <end position="49"/>
    </location>
</feature>
<keyword evidence="1" id="KW-0812">Transmembrane</keyword>
<evidence type="ECO:0000313" key="3">
    <source>
        <dbReference type="Proteomes" id="UP000054630"/>
    </source>
</evidence>
<keyword evidence="1" id="KW-0472">Membrane</keyword>
<proteinExistence type="predicted"/>
<dbReference type="Proteomes" id="UP000054630">
    <property type="component" value="Unassembled WGS sequence"/>
</dbReference>
<protein>
    <submittedName>
        <fullName evidence="2">Uncharacterized protein</fullName>
    </submittedName>
</protein>